<dbReference type="InterPro" id="IPR036511">
    <property type="entry name" value="TGT-like_sf"/>
</dbReference>
<proteinExistence type="predicted"/>
<keyword evidence="3" id="KW-1185">Reference proteome</keyword>
<gene>
    <name evidence="2" type="ORF">NEMVEDRAFT_v1g241161</name>
</gene>
<dbReference type="FunCoup" id="A7RWE3">
    <property type="interactions" value="643"/>
</dbReference>
<protein>
    <recommendedName>
        <fullName evidence="1">tRNA-guanine(15) transglycosylase-like domain-containing protein</fullName>
    </recommendedName>
</protein>
<name>A7RWE3_NEMVE</name>
<reference evidence="2 3" key="1">
    <citation type="journal article" date="2007" name="Science">
        <title>Sea anemone genome reveals ancestral eumetazoan gene repertoire and genomic organization.</title>
        <authorList>
            <person name="Putnam N.H."/>
            <person name="Srivastava M."/>
            <person name="Hellsten U."/>
            <person name="Dirks B."/>
            <person name="Chapman J."/>
            <person name="Salamov A."/>
            <person name="Terry A."/>
            <person name="Shapiro H."/>
            <person name="Lindquist E."/>
            <person name="Kapitonov V.V."/>
            <person name="Jurka J."/>
            <person name="Genikhovich G."/>
            <person name="Grigoriev I.V."/>
            <person name="Lucas S.M."/>
            <person name="Steele R.E."/>
            <person name="Finnerty J.R."/>
            <person name="Technau U."/>
            <person name="Martindale M.Q."/>
            <person name="Rokhsar D.S."/>
        </authorList>
    </citation>
    <scope>NUCLEOTIDE SEQUENCE [LARGE SCALE GENOMIC DNA]</scope>
    <source>
        <strain evidence="3">CH2 X CH6</strain>
    </source>
</reference>
<dbReference type="NCBIfam" id="TIGR00449">
    <property type="entry name" value="tgt_general"/>
    <property type="match status" value="1"/>
</dbReference>
<dbReference type="GO" id="GO:0006400">
    <property type="term" value="P:tRNA modification"/>
    <property type="evidence" value="ECO:0007669"/>
    <property type="project" value="InterPro"/>
</dbReference>
<sequence length="412" mass="45270">MHMKIEHRRGRSRTGVVKVGGKNLKTPACLAYTRAGAIPHVIQDLAENIKNLPAAMQLTLPTLTDQPPQEITSNQSNGIHTFLGLQNFVSFLTIQDPVQTPPSGYNEDNAVSVWTSGGRRKKYLAKLMVLRPTVAECLCDTIPASKQTAKRIKKSVDRTLKFLDELVASKSEVLKNCSLLGAIEGSDSLEERIRSARETATRPVSGFVLEGFNPKASSDWISLLQDTVDVLPCDKPRVIQGISSPDEVLQAVDCGVDIFDSSTDQPPQEITSNQSNGIHTFLGLQNFVSFLTIQDPVQTPPSGYNEDNAVSVWTSGGRRKVLRNCSLLGAIEGSDSLEERIRSARETATRPVSGFVLEGFNPKASSDWISLLQDTVKFSLQYTKGDHLNEFQRGAVFSSGIQAEQWLPWFLL</sequence>
<dbReference type="SUPFAM" id="SSF51713">
    <property type="entry name" value="tRNA-guanine transglycosylase"/>
    <property type="match status" value="2"/>
</dbReference>
<evidence type="ECO:0000259" key="1">
    <source>
        <dbReference type="Pfam" id="PF01702"/>
    </source>
</evidence>
<dbReference type="InParanoid" id="A7RWE3"/>
<evidence type="ECO:0000313" key="3">
    <source>
        <dbReference type="Proteomes" id="UP000001593"/>
    </source>
</evidence>
<dbReference type="Proteomes" id="UP000001593">
    <property type="component" value="Unassembled WGS sequence"/>
</dbReference>
<dbReference type="PANTHER" id="PTHR46064:SF1">
    <property type="entry name" value="QUEUINE TRNA-RIBOSYLTRANSFERASE ACCESSORY SUBUNIT 2"/>
    <property type="match status" value="1"/>
</dbReference>
<dbReference type="EMBL" id="DS469546">
    <property type="protein sequence ID" value="EDO44247.1"/>
    <property type="molecule type" value="Genomic_DNA"/>
</dbReference>
<dbReference type="Pfam" id="PF01702">
    <property type="entry name" value="TGT"/>
    <property type="match status" value="1"/>
</dbReference>
<dbReference type="PhylomeDB" id="A7RWE3"/>
<accession>A7RWE3</accession>
<dbReference type="AlphaFoldDB" id="A7RWE3"/>
<dbReference type="eggNOG" id="KOG3909">
    <property type="taxonomic scope" value="Eukaryota"/>
</dbReference>
<dbReference type="Gene3D" id="3.20.20.105">
    <property type="entry name" value="Queuine tRNA-ribosyltransferase-like"/>
    <property type="match status" value="1"/>
</dbReference>
<dbReference type="HOGENOM" id="CLU_667829_0_0_1"/>
<organism evidence="2 3">
    <name type="scientific">Nematostella vectensis</name>
    <name type="common">Starlet sea anemone</name>
    <dbReference type="NCBI Taxonomy" id="45351"/>
    <lineage>
        <taxon>Eukaryota</taxon>
        <taxon>Metazoa</taxon>
        <taxon>Cnidaria</taxon>
        <taxon>Anthozoa</taxon>
        <taxon>Hexacorallia</taxon>
        <taxon>Actiniaria</taxon>
        <taxon>Edwardsiidae</taxon>
        <taxon>Nematostella</taxon>
    </lineage>
</organism>
<feature type="domain" description="tRNA-guanine(15) transglycosylase-like" evidence="1">
    <location>
        <begin position="12"/>
        <end position="262"/>
    </location>
</feature>
<dbReference type="PANTHER" id="PTHR46064">
    <property type="entry name" value="QUEUINE TRNA-RIBOSYLTRANSFERASE ACCESSORY SUBUNIT 2"/>
    <property type="match status" value="1"/>
</dbReference>
<dbReference type="InterPro" id="IPR002616">
    <property type="entry name" value="tRNA_ribo_trans-like"/>
</dbReference>
<dbReference type="STRING" id="45351.A7RWE3"/>
<evidence type="ECO:0000313" key="2">
    <source>
        <dbReference type="EMBL" id="EDO44247.1"/>
    </source>
</evidence>
<dbReference type="InterPro" id="IPR050852">
    <property type="entry name" value="Queuine_tRNA-ribosyltrfase"/>
</dbReference>